<dbReference type="Proteomes" id="UP000054422">
    <property type="component" value="Unassembled WGS sequence"/>
</dbReference>
<dbReference type="SUPFAM" id="SSF49870">
    <property type="entry name" value="Osmotin, thaumatin-like protein"/>
    <property type="match status" value="1"/>
</dbReference>
<sequence length="791" mass="83577">MKYLIRTIISLFFILFSLLSHAGKDPISWTVSALFPSQTSVGQTYTVTYTFTNQLPMRLVKALIIEHSASPASEFSFEDKCSGRLLFSGESCTVVAALNPMLIGTKTLQLTIAGYSRDRVPLPQISTFSTGQSLSPIIGNVTDSLPSRMTLGSSATYQFSFINQSQTVATNLSVNVIQSLGTPSFTTNCNTTLAPNGGTCLVEGTYTATASTPSIQQVAAQLSYAGPLGSPTTVRTLTLVTNPASPLVGTLVPPNYLPPLLTPDTQYYTVQFLFTASGTVDITSNGTIACLQGNSDCTGNIIPVSSSCFPQTLTNAACQMTARFTTPAASNPPKTYTITAQVPYSVGGTPQTPATAQTSGTVVATLPTSRTVTVKNECNFDVWFSLNGAQLNNSPTCYQDTDCPAGASCDAVKTNKCFWTNPSPTNLSYLLAANGGSNNVTINVNPGTDPNIQWSGNISASLNCSGSSCQQVACNNNGGTASCAPGIGFTQPATQAEITMNLNNADSYDVEVINGFHIPISMQPVYYQDSTTTIYATADNYNCGVPGKETIGNGFGACNWNNATVPGNGFYWVTGGGNTCSITATNSGCSATTLCGLDNNFNQVCGNFLGYWSADQVCGSNNVPAAVLEYFKCNQPLPTNTTPYYPSGAVLSDLMLCAVPKGYTGPRYNTCYNPYPSYSSTEIAQCCGCVDWWNPDQTNNVAIGANSNTGSCTQPGHSQPQTNAQWNQYVQPMLQWMKQACPSAYTYPFDDKTSGFSCTNNLPGQPNSAGYIVTFCPGGITGLPSGKTDGR</sequence>
<name>A0A0A2T7V2_9GAMM</name>
<accession>A0A0A2T7V2</accession>
<dbReference type="InterPro" id="IPR037176">
    <property type="entry name" value="Osmotin/thaumatin-like_sf"/>
</dbReference>
<reference evidence="2 3" key="1">
    <citation type="submission" date="2014-05" db="EMBL/GenBank/DDBJ databases">
        <authorList>
            <person name="Rizzardi K."/>
            <person name="Winiecka-Krusnell J."/>
            <person name="Ramliden M."/>
            <person name="Alm E."/>
            <person name="Andersson S."/>
            <person name="Byfors S."/>
        </authorList>
    </citation>
    <scope>NUCLEOTIDE SEQUENCE [LARGE SCALE GENOMIC DNA]</scope>
    <source>
        <strain evidence="2 3">LEGN</strain>
    </source>
</reference>
<dbReference type="STRING" id="1498499.EP47_05785"/>
<dbReference type="Gene3D" id="2.60.110.10">
    <property type="entry name" value="Thaumatin"/>
    <property type="match status" value="2"/>
</dbReference>
<dbReference type="EMBL" id="JNCF01000016">
    <property type="protein sequence ID" value="KGP63493.1"/>
    <property type="molecule type" value="Genomic_DNA"/>
</dbReference>
<dbReference type="OrthoDB" id="7061668at2"/>
<dbReference type="InterPro" id="IPR001938">
    <property type="entry name" value="Thaumatin"/>
</dbReference>
<evidence type="ECO:0000256" key="1">
    <source>
        <dbReference type="SAM" id="SignalP"/>
    </source>
</evidence>
<dbReference type="NCBIfam" id="NF045527">
    <property type="entry name" value="LegT"/>
    <property type="match status" value="1"/>
</dbReference>
<protein>
    <submittedName>
        <fullName evidence="2">Thaumatin domain-containing protein</fullName>
    </submittedName>
</protein>
<dbReference type="AlphaFoldDB" id="A0A0A2T7V2"/>
<dbReference type="PROSITE" id="PS51367">
    <property type="entry name" value="THAUMATIN_2"/>
    <property type="match status" value="1"/>
</dbReference>
<keyword evidence="3" id="KW-1185">Reference proteome</keyword>
<organism evidence="2 3">
    <name type="scientific">Legionella norrlandica</name>
    <dbReference type="NCBI Taxonomy" id="1498499"/>
    <lineage>
        <taxon>Bacteria</taxon>
        <taxon>Pseudomonadati</taxon>
        <taxon>Pseudomonadota</taxon>
        <taxon>Gammaproteobacteria</taxon>
        <taxon>Legionellales</taxon>
        <taxon>Legionellaceae</taxon>
        <taxon>Legionella</taxon>
    </lineage>
</organism>
<keyword evidence="1" id="KW-0732">Signal</keyword>
<comment type="caution">
    <text evidence="2">The sequence shown here is derived from an EMBL/GenBank/DDBJ whole genome shotgun (WGS) entry which is preliminary data.</text>
</comment>
<dbReference type="RefSeq" id="WP_035888791.1">
    <property type="nucleotide sequence ID" value="NZ_JNCF01000016.1"/>
</dbReference>
<proteinExistence type="predicted"/>
<evidence type="ECO:0000313" key="2">
    <source>
        <dbReference type="EMBL" id="KGP63493.1"/>
    </source>
</evidence>
<dbReference type="PANTHER" id="PTHR31048">
    <property type="entry name" value="OS03G0233200 PROTEIN"/>
    <property type="match status" value="1"/>
</dbReference>
<feature type="chain" id="PRO_5002004999" evidence="1">
    <location>
        <begin position="23"/>
        <end position="791"/>
    </location>
</feature>
<feature type="signal peptide" evidence="1">
    <location>
        <begin position="1"/>
        <end position="22"/>
    </location>
</feature>
<dbReference type="Pfam" id="PF00314">
    <property type="entry name" value="Thaumatin"/>
    <property type="match status" value="1"/>
</dbReference>
<gene>
    <name evidence="2" type="ORF">EP47_05785</name>
</gene>
<evidence type="ECO:0000313" key="3">
    <source>
        <dbReference type="Proteomes" id="UP000054422"/>
    </source>
</evidence>